<evidence type="ECO:0000313" key="2">
    <source>
        <dbReference type="EMBL" id="AOH85953.1"/>
    </source>
</evidence>
<organism evidence="2 3">
    <name type="scientific">Sphingomonas panacis</name>
    <dbReference type="NCBI Taxonomy" id="1560345"/>
    <lineage>
        <taxon>Bacteria</taxon>
        <taxon>Pseudomonadati</taxon>
        <taxon>Pseudomonadota</taxon>
        <taxon>Alphaproteobacteria</taxon>
        <taxon>Sphingomonadales</taxon>
        <taxon>Sphingomonadaceae</taxon>
        <taxon>Sphingomonas</taxon>
    </lineage>
</organism>
<keyword evidence="1" id="KW-0472">Membrane</keyword>
<accession>A0A1B3ZEY9</accession>
<proteinExistence type="predicted"/>
<dbReference type="KEGG" id="span:AWL63_20335"/>
<dbReference type="AlphaFoldDB" id="A0A1B3ZEY9"/>
<evidence type="ECO:0000256" key="1">
    <source>
        <dbReference type="SAM" id="Phobius"/>
    </source>
</evidence>
<gene>
    <name evidence="2" type="ORF">AWL63_20335</name>
</gene>
<keyword evidence="3" id="KW-1185">Reference proteome</keyword>
<name>A0A1B3ZEY9_9SPHN</name>
<dbReference type="EMBL" id="CP014168">
    <property type="protein sequence ID" value="AOH85953.1"/>
    <property type="molecule type" value="Genomic_DNA"/>
</dbReference>
<protein>
    <submittedName>
        <fullName evidence="2">Uncharacterized protein</fullName>
    </submittedName>
</protein>
<dbReference type="OrthoDB" id="7365954at2"/>
<feature type="transmembrane region" description="Helical" evidence="1">
    <location>
        <begin position="77"/>
        <end position="98"/>
    </location>
</feature>
<reference evidence="2 3" key="1">
    <citation type="submission" date="2016-01" db="EMBL/GenBank/DDBJ databases">
        <title>Complete genome and mega plasmid sequence of Sphingomonas panacis DCY99 elicits systemic resistance in rice to Xanthomonas oryzae.</title>
        <authorList>
            <person name="Kim Y.J."/>
            <person name="Yang D.C."/>
            <person name="Sing P."/>
        </authorList>
    </citation>
    <scope>NUCLEOTIDE SEQUENCE [LARGE SCALE GENOMIC DNA]</scope>
    <source>
        <strain evidence="2 3">DCY99</strain>
    </source>
</reference>
<feature type="transmembrane region" description="Helical" evidence="1">
    <location>
        <begin position="45"/>
        <end position="65"/>
    </location>
</feature>
<keyword evidence="1" id="KW-0812">Transmembrane</keyword>
<sequence>MPILHLIACFFGGAALLNAVPHLVSGVMGRRFPSPFAKPPGKGMSSALVNVLWGFANLAIAWLLLGRFGHFYPDEIGDVGAFALGLLVIGLMGAFHFGGLNEGRGPDLT</sequence>
<keyword evidence="1" id="KW-1133">Transmembrane helix</keyword>
<evidence type="ECO:0000313" key="3">
    <source>
        <dbReference type="Proteomes" id="UP000094256"/>
    </source>
</evidence>
<dbReference type="STRING" id="1560345.AWL63_20335"/>
<dbReference type="Proteomes" id="UP000094256">
    <property type="component" value="Chromosome"/>
</dbReference>